<evidence type="ECO:0000256" key="3">
    <source>
        <dbReference type="ARBA" id="ARBA00005985"/>
    </source>
</evidence>
<comment type="subcellular location">
    <subcellularLocation>
        <location evidence="2">Membrane</location>
        <topology evidence="2">Multi-pass membrane protein</topology>
    </subcellularLocation>
</comment>
<evidence type="ECO:0000256" key="8">
    <source>
        <dbReference type="ARBA" id="ARBA00022692"/>
    </source>
</evidence>
<feature type="transmembrane region" description="Helical" evidence="12">
    <location>
        <begin position="175"/>
        <end position="196"/>
    </location>
</feature>
<keyword evidence="6" id="KW-0808">Transferase</keyword>
<keyword evidence="5" id="KW-0997">Cell inner membrane</keyword>
<feature type="transmembrane region" description="Helical" evidence="12">
    <location>
        <begin position="150"/>
        <end position="169"/>
    </location>
</feature>
<dbReference type="FunFam" id="1.20.120.1780:FF:000001">
    <property type="entry name" value="4-hydroxybenzoate octaprenyltransferase"/>
    <property type="match status" value="1"/>
</dbReference>
<dbReference type="Gene3D" id="1.10.357.140">
    <property type="entry name" value="UbiA prenyltransferase"/>
    <property type="match status" value="1"/>
</dbReference>
<accession>A0AA37Q824</accession>
<keyword evidence="14" id="KW-1185">Reference proteome</keyword>
<dbReference type="RefSeq" id="WP_284352411.1">
    <property type="nucleotide sequence ID" value="NZ_BRXS01000007.1"/>
</dbReference>
<dbReference type="CDD" id="cd13959">
    <property type="entry name" value="PT_UbiA_COQ2"/>
    <property type="match status" value="1"/>
</dbReference>
<dbReference type="PANTHER" id="PTHR11048:SF28">
    <property type="entry name" value="4-HYDROXYBENZOATE POLYPRENYLTRANSFERASE, MITOCHONDRIAL"/>
    <property type="match status" value="1"/>
</dbReference>
<dbReference type="Gene3D" id="1.20.120.1780">
    <property type="entry name" value="UbiA prenyltransferase"/>
    <property type="match status" value="1"/>
</dbReference>
<feature type="transmembrane region" description="Helical" evidence="12">
    <location>
        <begin position="54"/>
        <end position="72"/>
    </location>
</feature>
<evidence type="ECO:0000313" key="13">
    <source>
        <dbReference type="EMBL" id="GLC27984.1"/>
    </source>
</evidence>
<dbReference type="InterPro" id="IPR044878">
    <property type="entry name" value="UbiA_sf"/>
</dbReference>
<evidence type="ECO:0000313" key="14">
    <source>
        <dbReference type="Proteomes" id="UP001161325"/>
    </source>
</evidence>
<evidence type="ECO:0000256" key="6">
    <source>
        <dbReference type="ARBA" id="ARBA00022679"/>
    </source>
</evidence>
<feature type="transmembrane region" description="Helical" evidence="12">
    <location>
        <begin position="280"/>
        <end position="301"/>
    </location>
</feature>
<dbReference type="InterPro" id="IPR000537">
    <property type="entry name" value="UbiA_prenyltransferase"/>
</dbReference>
<feature type="transmembrane region" description="Helical" evidence="12">
    <location>
        <begin position="27"/>
        <end position="47"/>
    </location>
</feature>
<evidence type="ECO:0000256" key="7">
    <source>
        <dbReference type="ARBA" id="ARBA00022688"/>
    </source>
</evidence>
<gene>
    <name evidence="13" type="primary">ubiA</name>
    <name evidence="13" type="ORF">rosag_44970</name>
</gene>
<dbReference type="AlphaFoldDB" id="A0AA37Q824"/>
<dbReference type="GO" id="GO:0005886">
    <property type="term" value="C:plasma membrane"/>
    <property type="evidence" value="ECO:0007669"/>
    <property type="project" value="TreeGrafter"/>
</dbReference>
<evidence type="ECO:0000256" key="11">
    <source>
        <dbReference type="ARBA" id="ARBA00034524"/>
    </source>
</evidence>
<dbReference type="EC" id="2.5.1.39" evidence="11"/>
<evidence type="ECO:0000256" key="4">
    <source>
        <dbReference type="ARBA" id="ARBA00022475"/>
    </source>
</evidence>
<organism evidence="13 14">
    <name type="scientific">Roseisolibacter agri</name>
    <dbReference type="NCBI Taxonomy" id="2014610"/>
    <lineage>
        <taxon>Bacteria</taxon>
        <taxon>Pseudomonadati</taxon>
        <taxon>Gemmatimonadota</taxon>
        <taxon>Gemmatimonadia</taxon>
        <taxon>Gemmatimonadales</taxon>
        <taxon>Gemmatimonadaceae</taxon>
        <taxon>Roseisolibacter</taxon>
    </lineage>
</organism>
<proteinExistence type="inferred from homology"/>
<dbReference type="GO" id="GO:0008412">
    <property type="term" value="F:4-hydroxybenzoate polyprenyltransferase activity"/>
    <property type="evidence" value="ECO:0007669"/>
    <property type="project" value="UniProtKB-EC"/>
</dbReference>
<keyword evidence="9 12" id="KW-1133">Transmembrane helix</keyword>
<dbReference type="InterPro" id="IPR039653">
    <property type="entry name" value="Prenyltransferase"/>
</dbReference>
<comment type="similarity">
    <text evidence="3">Belongs to the UbiA prenyltransferase family.</text>
</comment>
<feature type="transmembrane region" description="Helical" evidence="12">
    <location>
        <begin position="249"/>
        <end position="268"/>
    </location>
</feature>
<reference evidence="13" key="1">
    <citation type="submission" date="2022-08" db="EMBL/GenBank/DDBJ databases">
        <title>Draft genome sequencing of Roseisolibacter agri AW1220.</title>
        <authorList>
            <person name="Tobiishi Y."/>
            <person name="Tonouchi A."/>
        </authorList>
    </citation>
    <scope>NUCLEOTIDE SEQUENCE</scope>
    <source>
        <strain evidence="13">AW1220</strain>
    </source>
</reference>
<dbReference type="Proteomes" id="UP001161325">
    <property type="component" value="Unassembled WGS sequence"/>
</dbReference>
<comment type="cofactor">
    <cofactor evidence="1">
        <name>Mg(2+)</name>
        <dbReference type="ChEBI" id="CHEBI:18420"/>
    </cofactor>
</comment>
<evidence type="ECO:0000256" key="9">
    <source>
        <dbReference type="ARBA" id="ARBA00022989"/>
    </source>
</evidence>
<sequence>MPNALAPEPQTFAGPSRLARWASFVKLPHTVFALPFALVGVLLASFAHAVDARIVGWVIVAFTAARFAAMAFNRIVDRDVDAANPRTAMRELPSGALGVREAKLSVALASAVFVAASALLNPLCLALSPVALGWVFLYSYTKRFTRWSHLVLGLGLGIAPVGGYLAVTGRWSEPWWLICALSLAVTAWVGGFDVFYSLQDESFDRAHGLHSLPVAMGEAGAIRTARVLHVFAVAMLAAVAAGAPGGNAWIAFGVVVVAGLLLWEHRLVRPGDLSRLDAAFFTMNGIISLAFLGCVLAARLLA</sequence>
<evidence type="ECO:0000256" key="12">
    <source>
        <dbReference type="SAM" id="Phobius"/>
    </source>
</evidence>
<dbReference type="NCBIfam" id="TIGR01475">
    <property type="entry name" value="ubiA_other"/>
    <property type="match status" value="1"/>
</dbReference>
<name>A0AA37Q824_9BACT</name>
<dbReference type="InterPro" id="IPR006371">
    <property type="entry name" value="Polyprenyltransferase_UbiA-li"/>
</dbReference>
<feature type="transmembrane region" description="Helical" evidence="12">
    <location>
        <begin position="107"/>
        <end position="138"/>
    </location>
</feature>
<evidence type="ECO:0000256" key="1">
    <source>
        <dbReference type="ARBA" id="ARBA00001946"/>
    </source>
</evidence>
<dbReference type="EMBL" id="BRXS01000007">
    <property type="protein sequence ID" value="GLC27984.1"/>
    <property type="molecule type" value="Genomic_DNA"/>
</dbReference>
<evidence type="ECO:0000256" key="10">
    <source>
        <dbReference type="ARBA" id="ARBA00023136"/>
    </source>
</evidence>
<evidence type="ECO:0000256" key="5">
    <source>
        <dbReference type="ARBA" id="ARBA00022519"/>
    </source>
</evidence>
<keyword evidence="4" id="KW-1003">Cell membrane</keyword>
<keyword evidence="8 12" id="KW-0812">Transmembrane</keyword>
<keyword evidence="7" id="KW-0831">Ubiquinone biosynthesis</keyword>
<dbReference type="PANTHER" id="PTHR11048">
    <property type="entry name" value="PRENYLTRANSFERASES"/>
    <property type="match status" value="1"/>
</dbReference>
<keyword evidence="10 12" id="KW-0472">Membrane</keyword>
<dbReference type="FunFam" id="1.10.357.140:FF:000008">
    <property type="entry name" value="4-hydroxybenzoate octaprenyltransferase"/>
    <property type="match status" value="1"/>
</dbReference>
<comment type="caution">
    <text evidence="13">The sequence shown here is derived from an EMBL/GenBank/DDBJ whole genome shotgun (WGS) entry which is preliminary data.</text>
</comment>
<dbReference type="GO" id="GO:0006744">
    <property type="term" value="P:ubiquinone biosynthetic process"/>
    <property type="evidence" value="ECO:0007669"/>
    <property type="project" value="UniProtKB-KW"/>
</dbReference>
<protein>
    <recommendedName>
        <fullName evidence="11">4-hydroxybenzoate polyprenyltransferase</fullName>
        <ecNumber evidence="11">2.5.1.39</ecNumber>
    </recommendedName>
</protein>
<dbReference type="Pfam" id="PF01040">
    <property type="entry name" value="UbiA"/>
    <property type="match status" value="1"/>
</dbReference>
<evidence type="ECO:0000256" key="2">
    <source>
        <dbReference type="ARBA" id="ARBA00004141"/>
    </source>
</evidence>